<dbReference type="Proteomes" id="UP000000305">
    <property type="component" value="Unassembled WGS sequence"/>
</dbReference>
<dbReference type="KEGG" id="dpx:DAPPUDRAFT_240916"/>
<dbReference type="AlphaFoldDB" id="E9GCX7"/>
<reference evidence="1 2" key="1">
    <citation type="journal article" date="2011" name="Science">
        <title>The ecoresponsive genome of Daphnia pulex.</title>
        <authorList>
            <person name="Colbourne J.K."/>
            <person name="Pfrender M.E."/>
            <person name="Gilbert D."/>
            <person name="Thomas W.K."/>
            <person name="Tucker A."/>
            <person name="Oakley T.H."/>
            <person name="Tokishita S."/>
            <person name="Aerts A."/>
            <person name="Arnold G.J."/>
            <person name="Basu M.K."/>
            <person name="Bauer D.J."/>
            <person name="Caceres C.E."/>
            <person name="Carmel L."/>
            <person name="Casola C."/>
            <person name="Choi J.H."/>
            <person name="Detter J.C."/>
            <person name="Dong Q."/>
            <person name="Dusheyko S."/>
            <person name="Eads B.D."/>
            <person name="Frohlich T."/>
            <person name="Geiler-Samerotte K.A."/>
            <person name="Gerlach D."/>
            <person name="Hatcher P."/>
            <person name="Jogdeo S."/>
            <person name="Krijgsveld J."/>
            <person name="Kriventseva E.V."/>
            <person name="Kultz D."/>
            <person name="Laforsch C."/>
            <person name="Lindquist E."/>
            <person name="Lopez J."/>
            <person name="Manak J.R."/>
            <person name="Muller J."/>
            <person name="Pangilinan J."/>
            <person name="Patwardhan R.P."/>
            <person name="Pitluck S."/>
            <person name="Pritham E.J."/>
            <person name="Rechtsteiner A."/>
            <person name="Rho M."/>
            <person name="Rogozin I.B."/>
            <person name="Sakarya O."/>
            <person name="Salamov A."/>
            <person name="Schaack S."/>
            <person name="Shapiro H."/>
            <person name="Shiga Y."/>
            <person name="Skalitzky C."/>
            <person name="Smith Z."/>
            <person name="Souvorov A."/>
            <person name="Sung W."/>
            <person name="Tang Z."/>
            <person name="Tsuchiya D."/>
            <person name="Tu H."/>
            <person name="Vos H."/>
            <person name="Wang M."/>
            <person name="Wolf Y.I."/>
            <person name="Yamagata H."/>
            <person name="Yamada T."/>
            <person name="Ye Y."/>
            <person name="Shaw J.R."/>
            <person name="Andrews J."/>
            <person name="Crease T.J."/>
            <person name="Tang H."/>
            <person name="Lucas S.M."/>
            <person name="Robertson H.M."/>
            <person name="Bork P."/>
            <person name="Koonin E.V."/>
            <person name="Zdobnov E.M."/>
            <person name="Grigoriev I.V."/>
            <person name="Lynch M."/>
            <person name="Boore J.L."/>
        </authorList>
    </citation>
    <scope>NUCLEOTIDE SEQUENCE [LARGE SCALE GENOMIC DNA]</scope>
</reference>
<dbReference type="EMBL" id="GL732539">
    <property type="protein sequence ID" value="EFX82632.1"/>
    <property type="molecule type" value="Genomic_DNA"/>
</dbReference>
<proteinExistence type="predicted"/>
<dbReference type="HOGENOM" id="CLU_2796543_0_0_1"/>
<keyword evidence="2" id="KW-1185">Reference proteome</keyword>
<protein>
    <submittedName>
        <fullName evidence="1">Uncharacterized protein</fullName>
    </submittedName>
</protein>
<sequence length="68" mass="7766">MCGARKIPTDILESMLDFVHDRRGTSTNVLLLIFKTYAHPASLLQRFLCCYTSFLALLHRRVGSLQLL</sequence>
<accession>E9GCX7</accession>
<dbReference type="OrthoDB" id="10518351at2759"/>
<dbReference type="PhylomeDB" id="E9GCX7"/>
<dbReference type="InParanoid" id="E9GCX7"/>
<evidence type="ECO:0000313" key="1">
    <source>
        <dbReference type="EMBL" id="EFX82632.1"/>
    </source>
</evidence>
<name>E9GCX7_DAPPU</name>
<organism evidence="1 2">
    <name type="scientific">Daphnia pulex</name>
    <name type="common">Water flea</name>
    <dbReference type="NCBI Taxonomy" id="6669"/>
    <lineage>
        <taxon>Eukaryota</taxon>
        <taxon>Metazoa</taxon>
        <taxon>Ecdysozoa</taxon>
        <taxon>Arthropoda</taxon>
        <taxon>Crustacea</taxon>
        <taxon>Branchiopoda</taxon>
        <taxon>Diplostraca</taxon>
        <taxon>Cladocera</taxon>
        <taxon>Anomopoda</taxon>
        <taxon>Daphniidae</taxon>
        <taxon>Daphnia</taxon>
    </lineage>
</organism>
<gene>
    <name evidence="1" type="ORF">DAPPUDRAFT_240916</name>
</gene>
<evidence type="ECO:0000313" key="2">
    <source>
        <dbReference type="Proteomes" id="UP000000305"/>
    </source>
</evidence>